<evidence type="ECO:0000259" key="1">
    <source>
        <dbReference type="Pfam" id="PF03354"/>
    </source>
</evidence>
<reference evidence="3 4" key="1">
    <citation type="submission" date="2021-03" db="EMBL/GenBank/DDBJ databases">
        <title>Genomic Encyclopedia of Type Strains, Phase IV (KMG-IV): sequencing the most valuable type-strain genomes for metagenomic binning, comparative biology and taxonomic classification.</title>
        <authorList>
            <person name="Goeker M."/>
        </authorList>
    </citation>
    <scope>NUCLEOTIDE SEQUENCE [LARGE SCALE GENOMIC DNA]</scope>
    <source>
        <strain evidence="3 4">DSM 26427</strain>
    </source>
</reference>
<dbReference type="Gene3D" id="3.30.420.240">
    <property type="match status" value="1"/>
</dbReference>
<comment type="caution">
    <text evidence="3">The sequence shown here is derived from an EMBL/GenBank/DDBJ whole genome shotgun (WGS) entry which is preliminary data.</text>
</comment>
<proteinExistence type="predicted"/>
<accession>A0ABS4EFZ0</accession>
<dbReference type="Proteomes" id="UP000823786">
    <property type="component" value="Unassembled WGS sequence"/>
</dbReference>
<dbReference type="RefSeq" id="WP_209846804.1">
    <property type="nucleotide sequence ID" value="NZ_JAGGJV010000001.1"/>
</dbReference>
<sequence length="539" mass="59491">MTTTLPTWVYDDSPIADPMGYGERAVKFLRALRHPKNPAPGNPFQLDRWQERIIRRIYGPRHPDGTRIVKTVVLLLPRGNRKTALSAALALLHTVGPERVPGGEVLSAASDRKQARLGFTEAVGLVRAHPKINAVTSIQDYKNRLVSTKYGSFYEAMSCDAGTQHGRTPCFALADELHAWKKRDLWDVVKSGLVKVPGSLLVVATTAGRGQDNLAHDIIADARRVARGDIVDETFLPILFETSPDANWRDESVWRLANPGLSCTPAYPDIEGLRQLAREAERRPNDREAFRQLNLNTWLDSAENPFVSMDAYDQGAGPVDLDQLEADQTPCWLGVDLSSSIDLSVIVAAWPDGNDGFLVQPWFFIPKANILERQDISGAPYLRWVEEELVTATEGNTIDVREVENVIRELCARFNVQQIAFDPALARATMSNLADEGLPAIEMRQGALTMMPALAELERAVIAGRFIHGGHPVLRWTFANAEAQTNSHGHIVRLTKSKRWLSIDGAVACAMAVQCAAAGDTGQSIYDTLGDDFENWAMA</sequence>
<evidence type="ECO:0000259" key="2">
    <source>
        <dbReference type="Pfam" id="PF20441"/>
    </source>
</evidence>
<dbReference type="PANTHER" id="PTHR41287">
    <property type="match status" value="1"/>
</dbReference>
<keyword evidence="4" id="KW-1185">Reference proteome</keyword>
<dbReference type="EMBL" id="JAGGJV010000001">
    <property type="protein sequence ID" value="MBP1856862.1"/>
    <property type="molecule type" value="Genomic_DNA"/>
</dbReference>
<protein>
    <submittedName>
        <fullName evidence="3">Phage terminase large subunit-like protein</fullName>
    </submittedName>
</protein>
<dbReference type="Pfam" id="PF20441">
    <property type="entry name" value="TerL_nuclease"/>
    <property type="match status" value="1"/>
</dbReference>
<dbReference type="InterPro" id="IPR046462">
    <property type="entry name" value="TerL_nuclease"/>
</dbReference>
<feature type="domain" description="Terminase large subunit-like ATPase" evidence="1">
    <location>
        <begin position="49"/>
        <end position="217"/>
    </location>
</feature>
<dbReference type="Pfam" id="PF03354">
    <property type="entry name" value="TerL_ATPase"/>
    <property type="match status" value="1"/>
</dbReference>
<evidence type="ECO:0000313" key="4">
    <source>
        <dbReference type="Proteomes" id="UP000823786"/>
    </source>
</evidence>
<dbReference type="InterPro" id="IPR005021">
    <property type="entry name" value="Terminase_largesu-like"/>
</dbReference>
<organism evidence="3 4">
    <name type="scientific">Rhizobium herbae</name>
    <dbReference type="NCBI Taxonomy" id="508661"/>
    <lineage>
        <taxon>Bacteria</taxon>
        <taxon>Pseudomonadati</taxon>
        <taxon>Pseudomonadota</taxon>
        <taxon>Alphaproteobacteria</taxon>
        <taxon>Hyphomicrobiales</taxon>
        <taxon>Rhizobiaceae</taxon>
        <taxon>Rhizobium/Agrobacterium group</taxon>
        <taxon>Rhizobium</taxon>
    </lineage>
</organism>
<gene>
    <name evidence="3" type="ORF">J2Z75_000342</name>
</gene>
<dbReference type="InterPro" id="IPR027417">
    <property type="entry name" value="P-loop_NTPase"/>
</dbReference>
<evidence type="ECO:0000313" key="3">
    <source>
        <dbReference type="EMBL" id="MBP1856862.1"/>
    </source>
</evidence>
<feature type="domain" description="Terminase large subunit-like endonuclease" evidence="2">
    <location>
        <begin position="232"/>
        <end position="519"/>
    </location>
</feature>
<name>A0ABS4EFZ0_9HYPH</name>
<dbReference type="InterPro" id="IPR046461">
    <property type="entry name" value="TerL_ATPase"/>
</dbReference>
<dbReference type="Gene3D" id="3.40.50.300">
    <property type="entry name" value="P-loop containing nucleotide triphosphate hydrolases"/>
    <property type="match status" value="1"/>
</dbReference>
<dbReference type="PANTHER" id="PTHR41287:SF1">
    <property type="entry name" value="PROTEIN YMFN"/>
    <property type="match status" value="1"/>
</dbReference>